<proteinExistence type="predicted"/>
<sequence length="85" mass="9577">VAFLVGLLRTNELDSEAIRENCVATLFALSHRSLRFKGLAKDARVVEVLKEVEKTGTKRAREKARKVLHMLRTVGIHVNLSFATF</sequence>
<accession>A0A0L9TNU5</accession>
<reference evidence="2" key="1">
    <citation type="journal article" date="2015" name="Proc. Natl. Acad. Sci. U.S.A.">
        <title>Genome sequencing of adzuki bean (Vigna angularis) provides insight into high starch and low fat accumulation and domestication.</title>
        <authorList>
            <person name="Yang K."/>
            <person name="Tian Z."/>
            <person name="Chen C."/>
            <person name="Luo L."/>
            <person name="Zhao B."/>
            <person name="Wang Z."/>
            <person name="Yu L."/>
            <person name="Li Y."/>
            <person name="Sun Y."/>
            <person name="Li W."/>
            <person name="Chen Y."/>
            <person name="Li Y."/>
            <person name="Zhang Y."/>
            <person name="Ai D."/>
            <person name="Zhao J."/>
            <person name="Shang C."/>
            <person name="Ma Y."/>
            <person name="Wu B."/>
            <person name="Wang M."/>
            <person name="Gao L."/>
            <person name="Sun D."/>
            <person name="Zhang P."/>
            <person name="Guo F."/>
            <person name="Wang W."/>
            <person name="Li Y."/>
            <person name="Wang J."/>
            <person name="Varshney R.K."/>
            <person name="Wang J."/>
            <person name="Ling H.Q."/>
            <person name="Wan P."/>
        </authorList>
    </citation>
    <scope>NUCLEOTIDE SEQUENCE</scope>
    <source>
        <strain evidence="2">cv. Jingnong 6</strain>
    </source>
</reference>
<dbReference type="Proteomes" id="UP000053144">
    <property type="component" value="Chromosome 1"/>
</dbReference>
<dbReference type="AlphaFoldDB" id="A0A0L9TNU5"/>
<evidence type="ECO:0008006" key="3">
    <source>
        <dbReference type="Google" id="ProtNLM"/>
    </source>
</evidence>
<dbReference type="InterPro" id="IPR011989">
    <property type="entry name" value="ARM-like"/>
</dbReference>
<evidence type="ECO:0000313" key="1">
    <source>
        <dbReference type="EMBL" id="KOM32225.1"/>
    </source>
</evidence>
<gene>
    <name evidence="1" type="ORF">LR48_Vigan01g178100</name>
</gene>
<protein>
    <recommendedName>
        <fullName evidence="3">U-box domain-containing protein</fullName>
    </recommendedName>
</protein>
<name>A0A0L9TNU5_PHAAN</name>
<organism evidence="1 2">
    <name type="scientific">Phaseolus angularis</name>
    <name type="common">Azuki bean</name>
    <name type="synonym">Vigna angularis</name>
    <dbReference type="NCBI Taxonomy" id="3914"/>
    <lineage>
        <taxon>Eukaryota</taxon>
        <taxon>Viridiplantae</taxon>
        <taxon>Streptophyta</taxon>
        <taxon>Embryophyta</taxon>
        <taxon>Tracheophyta</taxon>
        <taxon>Spermatophyta</taxon>
        <taxon>Magnoliopsida</taxon>
        <taxon>eudicotyledons</taxon>
        <taxon>Gunneridae</taxon>
        <taxon>Pentapetalae</taxon>
        <taxon>rosids</taxon>
        <taxon>fabids</taxon>
        <taxon>Fabales</taxon>
        <taxon>Fabaceae</taxon>
        <taxon>Papilionoideae</taxon>
        <taxon>50 kb inversion clade</taxon>
        <taxon>NPAAA clade</taxon>
        <taxon>indigoferoid/millettioid clade</taxon>
        <taxon>Phaseoleae</taxon>
        <taxon>Vigna</taxon>
    </lineage>
</organism>
<feature type="non-terminal residue" evidence="1">
    <location>
        <position position="1"/>
    </location>
</feature>
<dbReference type="Gramene" id="KOM32225">
    <property type="protein sequence ID" value="KOM32225"/>
    <property type="gene ID" value="LR48_Vigan01g178100"/>
</dbReference>
<dbReference type="Gene3D" id="1.25.10.10">
    <property type="entry name" value="Leucine-rich Repeat Variant"/>
    <property type="match status" value="1"/>
</dbReference>
<evidence type="ECO:0000313" key="2">
    <source>
        <dbReference type="Proteomes" id="UP000053144"/>
    </source>
</evidence>
<dbReference type="EMBL" id="CM003371">
    <property type="protein sequence ID" value="KOM32225.1"/>
    <property type="molecule type" value="Genomic_DNA"/>
</dbReference>